<dbReference type="InterPro" id="IPR019264">
    <property type="entry name" value="DUF2179"/>
</dbReference>
<dbReference type="PANTHER" id="PTHR33545">
    <property type="entry name" value="UPF0750 MEMBRANE PROTEIN YITT-RELATED"/>
    <property type="match status" value="1"/>
</dbReference>
<evidence type="ECO:0000256" key="3">
    <source>
        <dbReference type="ARBA" id="ARBA00022692"/>
    </source>
</evidence>
<dbReference type="GO" id="GO:0005886">
    <property type="term" value="C:plasma membrane"/>
    <property type="evidence" value="ECO:0007669"/>
    <property type="project" value="UniProtKB-SubCell"/>
</dbReference>
<name>A0A9D2KMG2_9BACT</name>
<accession>A0A9D2KMG2</accession>
<evidence type="ECO:0000256" key="5">
    <source>
        <dbReference type="ARBA" id="ARBA00023136"/>
    </source>
</evidence>
<feature type="transmembrane region" description="Helical" evidence="6">
    <location>
        <begin position="65"/>
        <end position="85"/>
    </location>
</feature>
<gene>
    <name evidence="8" type="ORF">H9962_04895</name>
</gene>
<dbReference type="InterPro" id="IPR003740">
    <property type="entry name" value="YitT"/>
</dbReference>
<evidence type="ECO:0000259" key="7">
    <source>
        <dbReference type="Pfam" id="PF10035"/>
    </source>
</evidence>
<dbReference type="CDD" id="cd16380">
    <property type="entry name" value="YitT_C"/>
    <property type="match status" value="1"/>
</dbReference>
<feature type="transmembrane region" description="Helical" evidence="6">
    <location>
        <begin position="92"/>
        <end position="109"/>
    </location>
</feature>
<feature type="transmembrane region" description="Helical" evidence="6">
    <location>
        <begin position="186"/>
        <end position="205"/>
    </location>
</feature>
<evidence type="ECO:0000256" key="6">
    <source>
        <dbReference type="SAM" id="Phobius"/>
    </source>
</evidence>
<keyword evidence="4 6" id="KW-1133">Transmembrane helix</keyword>
<evidence type="ECO:0000256" key="4">
    <source>
        <dbReference type="ARBA" id="ARBA00022989"/>
    </source>
</evidence>
<evidence type="ECO:0000313" key="8">
    <source>
        <dbReference type="EMBL" id="HJA08508.1"/>
    </source>
</evidence>
<dbReference type="Pfam" id="PF10035">
    <property type="entry name" value="DUF2179"/>
    <property type="match status" value="1"/>
</dbReference>
<evidence type="ECO:0000256" key="2">
    <source>
        <dbReference type="ARBA" id="ARBA00022475"/>
    </source>
</evidence>
<comment type="subcellular location">
    <subcellularLocation>
        <location evidence="1">Cell membrane</location>
        <topology evidence="1">Multi-pass membrane protein</topology>
    </subcellularLocation>
</comment>
<dbReference type="Proteomes" id="UP000824225">
    <property type="component" value="Unassembled WGS sequence"/>
</dbReference>
<dbReference type="PIRSF" id="PIRSF006483">
    <property type="entry name" value="Membrane_protein_YitT"/>
    <property type="match status" value="1"/>
</dbReference>
<dbReference type="EMBL" id="DXAN01000015">
    <property type="protein sequence ID" value="HJA08508.1"/>
    <property type="molecule type" value="Genomic_DNA"/>
</dbReference>
<dbReference type="Pfam" id="PF02588">
    <property type="entry name" value="YitT_membrane"/>
    <property type="match status" value="1"/>
</dbReference>
<dbReference type="Gene3D" id="3.30.70.120">
    <property type="match status" value="1"/>
</dbReference>
<dbReference type="AlphaFoldDB" id="A0A9D2KMG2"/>
<reference evidence="8" key="2">
    <citation type="submission" date="2021-04" db="EMBL/GenBank/DDBJ databases">
        <authorList>
            <person name="Gilroy R."/>
        </authorList>
    </citation>
    <scope>NUCLEOTIDE SEQUENCE</scope>
    <source>
        <strain evidence="8">CHK186-16707</strain>
    </source>
</reference>
<comment type="caution">
    <text evidence="8">The sequence shown here is derived from an EMBL/GenBank/DDBJ whole genome shotgun (WGS) entry which is preliminary data.</text>
</comment>
<evidence type="ECO:0000256" key="1">
    <source>
        <dbReference type="ARBA" id="ARBA00004651"/>
    </source>
</evidence>
<organism evidence="8 9">
    <name type="scientific">Candidatus Mailhella merdigallinarum</name>
    <dbReference type="NCBI Taxonomy" id="2838658"/>
    <lineage>
        <taxon>Bacteria</taxon>
        <taxon>Pseudomonadati</taxon>
        <taxon>Thermodesulfobacteriota</taxon>
        <taxon>Desulfovibrionia</taxon>
        <taxon>Desulfovibrionales</taxon>
        <taxon>Desulfovibrionaceae</taxon>
        <taxon>Mailhella</taxon>
    </lineage>
</organism>
<sequence length="295" mass="32578">MPRIPRFSFTLPSYRKLSMHPLWNLWLLTAGAAFIAYGVQAVASHHGFLTGGALGLGLLIQYRTGLLSAPVWNLLINLPLLLFNWYHVSKRFVLYTLYGTFAIFAWGQVMNHVSAPVQNSLYAAILTGVLVGTGSGIMLRSLGSSGGTDLVGVYLNQKWNIPVGRVSLAFNAVLFLGSISTISLDLVMVSLIEVFIAANTTDYVVRLFNQRKMVFIVTGKGQEICNAILDNAGRATILPAYGGYSHEPKEVVMTITNNFALRYLEDMVYSIDPHALFAVENTFYVTGSQYPRKKR</sequence>
<dbReference type="InterPro" id="IPR015867">
    <property type="entry name" value="N-reg_PII/ATP_PRibTrfase_C"/>
</dbReference>
<protein>
    <submittedName>
        <fullName evidence="8">YitT family protein</fullName>
    </submittedName>
</protein>
<feature type="transmembrane region" description="Helical" evidence="6">
    <location>
        <begin position="121"/>
        <end position="142"/>
    </location>
</feature>
<dbReference type="PANTHER" id="PTHR33545:SF5">
    <property type="entry name" value="UPF0750 MEMBRANE PROTEIN YITT"/>
    <property type="match status" value="1"/>
</dbReference>
<dbReference type="InterPro" id="IPR051461">
    <property type="entry name" value="UPF0750_membrane"/>
</dbReference>
<keyword evidence="5 6" id="KW-0472">Membrane</keyword>
<feature type="domain" description="DUF2179" evidence="7">
    <location>
        <begin position="235"/>
        <end position="287"/>
    </location>
</feature>
<keyword evidence="2" id="KW-1003">Cell membrane</keyword>
<keyword evidence="3 6" id="KW-0812">Transmembrane</keyword>
<reference evidence="8" key="1">
    <citation type="journal article" date="2021" name="PeerJ">
        <title>Extensive microbial diversity within the chicken gut microbiome revealed by metagenomics and culture.</title>
        <authorList>
            <person name="Gilroy R."/>
            <person name="Ravi A."/>
            <person name="Getino M."/>
            <person name="Pursley I."/>
            <person name="Horton D.L."/>
            <person name="Alikhan N.F."/>
            <person name="Baker D."/>
            <person name="Gharbi K."/>
            <person name="Hall N."/>
            <person name="Watson M."/>
            <person name="Adriaenssens E.M."/>
            <person name="Foster-Nyarko E."/>
            <person name="Jarju S."/>
            <person name="Secka A."/>
            <person name="Antonio M."/>
            <person name="Oren A."/>
            <person name="Chaudhuri R.R."/>
            <person name="La Ragione R."/>
            <person name="Hildebrand F."/>
            <person name="Pallen M.J."/>
        </authorList>
    </citation>
    <scope>NUCLEOTIDE SEQUENCE</scope>
    <source>
        <strain evidence="8">CHK186-16707</strain>
    </source>
</reference>
<evidence type="ECO:0000313" key="9">
    <source>
        <dbReference type="Proteomes" id="UP000824225"/>
    </source>
</evidence>
<proteinExistence type="predicted"/>
<feature type="transmembrane region" description="Helical" evidence="6">
    <location>
        <begin position="163"/>
        <end position="180"/>
    </location>
</feature>